<comment type="catalytic activity">
    <reaction evidence="8">
        <text>cob(II)yrinate + 2 L-glutamine + 2 ATP + 2 H2O = cob(II)yrinate a,c diamide + 2 L-glutamate + 2 ADP + 2 phosphate + 2 H(+)</text>
        <dbReference type="Rhea" id="RHEA:26289"/>
        <dbReference type="ChEBI" id="CHEBI:15377"/>
        <dbReference type="ChEBI" id="CHEBI:15378"/>
        <dbReference type="ChEBI" id="CHEBI:29985"/>
        <dbReference type="ChEBI" id="CHEBI:30616"/>
        <dbReference type="ChEBI" id="CHEBI:43474"/>
        <dbReference type="ChEBI" id="CHEBI:58359"/>
        <dbReference type="ChEBI" id="CHEBI:58537"/>
        <dbReference type="ChEBI" id="CHEBI:58894"/>
        <dbReference type="ChEBI" id="CHEBI:456216"/>
        <dbReference type="EC" id="6.3.5.11"/>
    </reaction>
</comment>
<keyword evidence="4 8" id="KW-0547">Nucleotide-binding</keyword>
<dbReference type="HAMAP" id="MF_00027">
    <property type="entry name" value="CobB_CbiA"/>
    <property type="match status" value="1"/>
</dbReference>
<dbReference type="NCBIfam" id="TIGR00379">
    <property type="entry name" value="cobB"/>
    <property type="match status" value="1"/>
</dbReference>
<dbReference type="PANTHER" id="PTHR43873">
    <property type="entry name" value="COBYRINATE A,C-DIAMIDE SYNTHASE"/>
    <property type="match status" value="1"/>
</dbReference>
<dbReference type="Pfam" id="PF07685">
    <property type="entry name" value="GATase_3"/>
    <property type="match status" value="1"/>
</dbReference>
<evidence type="ECO:0000259" key="10">
    <source>
        <dbReference type="Pfam" id="PF07685"/>
    </source>
</evidence>
<dbReference type="KEGG" id="dax:FDQ92_06550"/>
<dbReference type="CDD" id="cd03130">
    <property type="entry name" value="GATase1_CobB"/>
    <property type="match status" value="1"/>
</dbReference>
<sequence>MQPKPHPGSGPVPRSSKSAFVVCGTHSGCGKTTVTLGLMAALTRRGRRVQPFKVGPDFIDPGLHTLITGRPSHNLDGWMLSRTYNEERFRKSMIKADAAVVEGVMGVYDGHDGVSEAGSTAEMAKWLNLPLVLVVDARSMARSVAALVQGFTRFDPALRWAGVIFNRIGGPGHLAYLEEAMAANLPELPVLGGLPRKTELELAERHLGLVTAEETTLNDAGKEALARWIENAVDVDGLLQTAALPNGETERRAPFSEPAPFPRASVPVAVARDAAFCFYYPDNLDMLEEAGAEILPFSPVAGETFPKRAAALILGGGYPELHAEAISRNRAFLEDVRSAHRRGMPIYAECGGLMTLGRFIETGSGKRFPMAGILPFGTRMLERRKALGYVEVELVRPCCLGPPGTVLRGHEFHYSEIVLEDEAEAPSSEDPADPCEKRIACAYRLRTRRLAPERREGYLAGSCLASYVHLHWGSAPEAPRHLMRQAEKYRADTP</sequence>
<dbReference type="Proteomes" id="UP000298602">
    <property type="component" value="Chromosome"/>
</dbReference>
<feature type="domain" description="CobB/CobQ-like glutamine amidotransferase" evidence="10">
    <location>
        <begin position="268"/>
        <end position="474"/>
    </location>
</feature>
<dbReference type="AlphaFoldDB" id="A0A4P8L4D1"/>
<feature type="site" description="Increases nucleophilicity of active site Cys" evidence="8">
    <location>
        <position position="469"/>
    </location>
</feature>
<protein>
    <recommendedName>
        <fullName evidence="8">Cobyrinate a,c-diamide synthase</fullName>
        <ecNumber evidence="8">6.3.5.11</ecNumber>
    </recommendedName>
    <alternativeName>
        <fullName evidence="8">Cobyrinic acid a,c-diamide synthetase</fullName>
    </alternativeName>
</protein>
<keyword evidence="6 8" id="KW-0460">Magnesium</keyword>
<evidence type="ECO:0000256" key="7">
    <source>
        <dbReference type="ARBA" id="ARBA00022962"/>
    </source>
</evidence>
<evidence type="ECO:0000256" key="5">
    <source>
        <dbReference type="ARBA" id="ARBA00022840"/>
    </source>
</evidence>
<evidence type="ECO:0000256" key="6">
    <source>
        <dbReference type="ARBA" id="ARBA00022842"/>
    </source>
</evidence>
<organism evidence="11 12">
    <name type="scientific">Desulfoglaeba alkanexedens ALDC</name>
    <dbReference type="NCBI Taxonomy" id="980445"/>
    <lineage>
        <taxon>Bacteria</taxon>
        <taxon>Pseudomonadati</taxon>
        <taxon>Thermodesulfobacteriota</taxon>
        <taxon>Syntrophobacteria</taxon>
        <taxon>Syntrophobacterales</taxon>
        <taxon>Syntrophobacteraceae</taxon>
        <taxon>Desulfoglaeba</taxon>
    </lineage>
</organism>
<gene>
    <name evidence="8" type="primary">cbiA</name>
    <name evidence="11" type="ORF">FDQ92_06550</name>
</gene>
<evidence type="ECO:0000256" key="8">
    <source>
        <dbReference type="HAMAP-Rule" id="MF_00027"/>
    </source>
</evidence>
<feature type="domain" description="CobQ/CobB/MinD/ParA nucleotide binding" evidence="9">
    <location>
        <begin position="21"/>
        <end position="207"/>
    </location>
</feature>
<accession>A0A4P8L4D1</accession>
<evidence type="ECO:0000313" key="11">
    <source>
        <dbReference type="EMBL" id="QCQ21865.1"/>
    </source>
</evidence>
<dbReference type="SUPFAM" id="SSF52540">
    <property type="entry name" value="P-loop containing nucleoside triphosphate hydrolases"/>
    <property type="match status" value="1"/>
</dbReference>
<comment type="miscellaneous">
    <text evidence="8">The a and c carboxylates of cobyrinate are activated for nucleophilic attack via formation of a phosphorylated intermediate by ATP. CbiA catalyzes first the amidation of the c-carboxylate, and then that of the a-carboxylate.</text>
</comment>
<dbReference type="GO" id="GO:0009236">
    <property type="term" value="P:cobalamin biosynthetic process"/>
    <property type="evidence" value="ECO:0007669"/>
    <property type="project" value="UniProtKB-UniRule"/>
</dbReference>
<dbReference type="InterPro" id="IPR002586">
    <property type="entry name" value="CobQ/CobB/MinD/ParA_Nub-bd_dom"/>
</dbReference>
<evidence type="ECO:0000313" key="12">
    <source>
        <dbReference type="Proteomes" id="UP000298602"/>
    </source>
</evidence>
<dbReference type="NCBIfam" id="NF002204">
    <property type="entry name" value="PRK01077.1"/>
    <property type="match status" value="1"/>
</dbReference>
<dbReference type="InterPro" id="IPR027417">
    <property type="entry name" value="P-loop_NTPase"/>
</dbReference>
<reference evidence="11 12" key="2">
    <citation type="submission" date="2019-05" db="EMBL/GenBank/DDBJ databases">
        <authorList>
            <person name="Suflita J.M."/>
            <person name="Marks C.R."/>
        </authorList>
    </citation>
    <scope>NUCLEOTIDE SEQUENCE [LARGE SCALE GENOMIC DNA]</scope>
    <source>
        <strain evidence="11 12">ALDC</strain>
    </source>
</reference>
<keyword evidence="2 8" id="KW-0169">Cobalamin biosynthesis</keyword>
<evidence type="ECO:0000259" key="9">
    <source>
        <dbReference type="Pfam" id="PF01656"/>
    </source>
</evidence>
<dbReference type="OrthoDB" id="9764035at2"/>
<evidence type="ECO:0000256" key="4">
    <source>
        <dbReference type="ARBA" id="ARBA00022741"/>
    </source>
</evidence>
<dbReference type="Gene3D" id="3.40.50.300">
    <property type="entry name" value="P-loop containing nucleotide triphosphate hydrolases"/>
    <property type="match status" value="2"/>
</dbReference>
<dbReference type="PROSITE" id="PS51274">
    <property type="entry name" value="GATASE_COBBQ"/>
    <property type="match status" value="1"/>
</dbReference>
<dbReference type="EC" id="6.3.5.11" evidence="8"/>
<name>A0A4P8L4D1_9BACT</name>
<dbReference type="GO" id="GO:0042242">
    <property type="term" value="F:cobyrinic acid a,c-diamide synthase activity"/>
    <property type="evidence" value="ECO:0007669"/>
    <property type="project" value="UniProtKB-UniRule"/>
</dbReference>
<dbReference type="InterPro" id="IPR011698">
    <property type="entry name" value="GATase_3"/>
</dbReference>
<dbReference type="UniPathway" id="UPA00148">
    <property type="reaction ID" value="UER00231"/>
</dbReference>
<dbReference type="EMBL" id="CP040098">
    <property type="protein sequence ID" value="QCQ21865.1"/>
    <property type="molecule type" value="Genomic_DNA"/>
</dbReference>
<comment type="similarity">
    <text evidence="8">Belongs to the CobB/CbiA family.</text>
</comment>
<dbReference type="GO" id="GO:0005524">
    <property type="term" value="F:ATP binding"/>
    <property type="evidence" value="ECO:0007669"/>
    <property type="project" value="UniProtKB-UniRule"/>
</dbReference>
<dbReference type="Gene3D" id="3.40.50.880">
    <property type="match status" value="1"/>
</dbReference>
<keyword evidence="5 8" id="KW-0067">ATP-binding</keyword>
<keyword evidence="3 8" id="KW-0436">Ligase</keyword>
<comment type="cofactor">
    <cofactor evidence="1 8">
        <name>Mg(2+)</name>
        <dbReference type="ChEBI" id="CHEBI:18420"/>
    </cofactor>
</comment>
<comment type="domain">
    <text evidence="8">Comprises of two domains. The C-terminal domain contains the binding site for glutamine and catalyzes the hydrolysis of this substrate to glutamate and ammonia. The N-terminal domain is anticipated to bind ATP and cobyrinate and catalyzes the ultimate synthesis of the diamide product. The ammonia produced via the glutaminase domain is probably translocated to the adjacent domain via a molecular tunnel, where it reacts with an activated intermediate.</text>
</comment>
<feature type="active site" description="Nucleophile" evidence="8">
    <location>
        <position position="350"/>
    </location>
</feature>
<comment type="function">
    <text evidence="8">Catalyzes the ATP-dependent amidation of the two carboxylate groups at positions a and c of cobyrinate, using either L-glutamine or ammonia as the nitrogen source.</text>
</comment>
<dbReference type="SUPFAM" id="SSF52317">
    <property type="entry name" value="Class I glutamine amidotransferase-like"/>
    <property type="match status" value="1"/>
</dbReference>
<evidence type="ECO:0000256" key="3">
    <source>
        <dbReference type="ARBA" id="ARBA00022598"/>
    </source>
</evidence>
<dbReference type="InterPro" id="IPR029062">
    <property type="entry name" value="Class_I_gatase-like"/>
</dbReference>
<comment type="pathway">
    <text evidence="8">Cofactor biosynthesis; adenosylcobalamin biosynthesis; cob(II)yrinate a,c-diamide from sirohydrochlorin (anaerobic route): step 10/10.</text>
</comment>
<evidence type="ECO:0000256" key="1">
    <source>
        <dbReference type="ARBA" id="ARBA00001946"/>
    </source>
</evidence>
<dbReference type="CDD" id="cd05388">
    <property type="entry name" value="CobB_N"/>
    <property type="match status" value="1"/>
</dbReference>
<dbReference type="Pfam" id="PF01656">
    <property type="entry name" value="CbiA"/>
    <property type="match status" value="1"/>
</dbReference>
<dbReference type="InterPro" id="IPR004484">
    <property type="entry name" value="CbiA/CobB_synth"/>
</dbReference>
<keyword evidence="12" id="KW-1185">Reference proteome</keyword>
<reference evidence="11 12" key="1">
    <citation type="submission" date="2019-05" db="EMBL/GenBank/DDBJ databases">
        <title>The Complete Genome Sequence of the n-alkane-degrading Desulfoglaeba alkanexedens ALDC reveals multiple alkylsuccinate synthase gene clusters.</title>
        <authorList>
            <person name="Callaghan A.V."/>
            <person name="Davidova I.A."/>
            <person name="Duncan K.E."/>
            <person name="Morris B."/>
            <person name="McInerney M.J."/>
        </authorList>
    </citation>
    <scope>NUCLEOTIDE SEQUENCE [LARGE SCALE GENOMIC DNA]</scope>
    <source>
        <strain evidence="11 12">ALDC</strain>
    </source>
</reference>
<keyword evidence="7 8" id="KW-0315">Glutamine amidotransferase</keyword>
<dbReference type="RefSeq" id="WP_137423834.1">
    <property type="nucleotide sequence ID" value="NZ_CP040098.1"/>
</dbReference>
<proteinExistence type="inferred from homology"/>
<dbReference type="PANTHER" id="PTHR43873:SF1">
    <property type="entry name" value="COBYRINATE A,C-DIAMIDE SYNTHASE"/>
    <property type="match status" value="1"/>
</dbReference>
<evidence type="ECO:0000256" key="2">
    <source>
        <dbReference type="ARBA" id="ARBA00022573"/>
    </source>
</evidence>